<feature type="domain" description="F-box" evidence="1">
    <location>
        <begin position="7"/>
        <end position="47"/>
    </location>
</feature>
<dbReference type="InterPro" id="IPR001810">
    <property type="entry name" value="F-box_dom"/>
</dbReference>
<dbReference type="KEGG" id="dzi:111299875"/>
<evidence type="ECO:0000313" key="3">
    <source>
        <dbReference type="RefSeq" id="XP_022751116.1"/>
    </source>
</evidence>
<dbReference type="Proteomes" id="UP000515121">
    <property type="component" value="Unplaced"/>
</dbReference>
<dbReference type="Pfam" id="PF07734">
    <property type="entry name" value="FBA_1"/>
    <property type="match status" value="1"/>
</dbReference>
<reference evidence="3" key="1">
    <citation type="submission" date="2025-08" db="UniProtKB">
        <authorList>
            <consortium name="RefSeq"/>
        </authorList>
    </citation>
    <scope>IDENTIFICATION</scope>
    <source>
        <tissue evidence="3">Fruit stalk</tissue>
    </source>
</reference>
<proteinExistence type="predicted"/>
<protein>
    <submittedName>
        <fullName evidence="3">F-box protein CPR30-like</fullName>
    </submittedName>
</protein>
<dbReference type="RefSeq" id="XP_022751116.1">
    <property type="nucleotide sequence ID" value="XM_022895381.1"/>
</dbReference>
<dbReference type="SUPFAM" id="SSF81383">
    <property type="entry name" value="F-box domain"/>
    <property type="match status" value="1"/>
</dbReference>
<gene>
    <name evidence="3" type="primary">LOC111299875</name>
</gene>
<keyword evidence="2" id="KW-1185">Reference proteome</keyword>
<sequence length="388" mass="44382">MSNHRIIPMDVGCGILSQLPVKALLRFKSVSKEWCSLINDPYFIKLHLRQSMETNRNNLNIILKERISGKLLSVGFDSVNLDNPRELDHPLKRRPGAVPDDDYDYDYDYTQVVGSCNGLLCLTTYDQIYGTVVLWNISTGDYKVLPNELVKLPPTWGEVEQVTFYGFGYDSINDDYKLVRIVQDIDLSRSPPLLVEEVKVYSLKANTWRRGEEIPNHYFLQHFSRKVGTFVCGALHWLGIKERTWESPSSVIAFDVTTEKYHQIELLDNMERKTYNVDLGALQECLCAIATCLDNAVNVWIMKDYGVKESWTMLYCLQGCLSSGAYLYPLLLAYSKNEDGILLEKEGMSLLCYDINGKGFKDFNLPQLQNFKPLCPEICMESLVKLGD</sequence>
<dbReference type="InterPro" id="IPR017451">
    <property type="entry name" value="F-box-assoc_interact_dom"/>
</dbReference>
<dbReference type="Pfam" id="PF00646">
    <property type="entry name" value="F-box"/>
    <property type="match status" value="1"/>
</dbReference>
<dbReference type="InterPro" id="IPR036047">
    <property type="entry name" value="F-box-like_dom_sf"/>
</dbReference>
<dbReference type="OrthoDB" id="1418727at2759"/>
<dbReference type="InterPro" id="IPR006527">
    <property type="entry name" value="F-box-assoc_dom_typ1"/>
</dbReference>
<dbReference type="InterPro" id="IPR050796">
    <property type="entry name" value="SCF_F-box_component"/>
</dbReference>
<name>A0A6P5ZFH5_DURZI</name>
<organism evidence="2 3">
    <name type="scientific">Durio zibethinus</name>
    <name type="common">Durian</name>
    <dbReference type="NCBI Taxonomy" id="66656"/>
    <lineage>
        <taxon>Eukaryota</taxon>
        <taxon>Viridiplantae</taxon>
        <taxon>Streptophyta</taxon>
        <taxon>Embryophyta</taxon>
        <taxon>Tracheophyta</taxon>
        <taxon>Spermatophyta</taxon>
        <taxon>Magnoliopsida</taxon>
        <taxon>eudicotyledons</taxon>
        <taxon>Gunneridae</taxon>
        <taxon>Pentapetalae</taxon>
        <taxon>rosids</taxon>
        <taxon>malvids</taxon>
        <taxon>Malvales</taxon>
        <taxon>Malvaceae</taxon>
        <taxon>Helicteroideae</taxon>
        <taxon>Durio</taxon>
    </lineage>
</organism>
<dbReference type="PANTHER" id="PTHR31672:SF13">
    <property type="entry name" value="F-BOX PROTEIN CPR30-LIKE"/>
    <property type="match status" value="1"/>
</dbReference>
<dbReference type="PANTHER" id="PTHR31672">
    <property type="entry name" value="BNACNNG10540D PROTEIN"/>
    <property type="match status" value="1"/>
</dbReference>
<dbReference type="Gene3D" id="1.20.1280.50">
    <property type="match status" value="1"/>
</dbReference>
<dbReference type="NCBIfam" id="TIGR01640">
    <property type="entry name" value="F_box_assoc_1"/>
    <property type="match status" value="1"/>
</dbReference>
<dbReference type="AlphaFoldDB" id="A0A6P5ZFH5"/>
<evidence type="ECO:0000313" key="2">
    <source>
        <dbReference type="Proteomes" id="UP000515121"/>
    </source>
</evidence>
<accession>A0A6P5ZFH5</accession>
<dbReference type="SMART" id="SM00256">
    <property type="entry name" value="FBOX"/>
    <property type="match status" value="1"/>
</dbReference>
<dbReference type="GeneID" id="111299875"/>
<evidence type="ECO:0000259" key="1">
    <source>
        <dbReference type="SMART" id="SM00256"/>
    </source>
</evidence>